<dbReference type="OrthoDB" id="5648920at2"/>
<organism evidence="2 3">
    <name type="scientific">Legionella beliardensis</name>
    <dbReference type="NCBI Taxonomy" id="91822"/>
    <lineage>
        <taxon>Bacteria</taxon>
        <taxon>Pseudomonadati</taxon>
        <taxon>Pseudomonadota</taxon>
        <taxon>Gammaproteobacteria</taxon>
        <taxon>Legionellales</taxon>
        <taxon>Legionellaceae</taxon>
        <taxon>Legionella</taxon>
    </lineage>
</organism>
<name>A0A378JSM6_9GAMM</name>
<keyword evidence="1" id="KW-0812">Transmembrane</keyword>
<feature type="transmembrane region" description="Helical" evidence="1">
    <location>
        <begin position="17"/>
        <end position="40"/>
    </location>
</feature>
<keyword evidence="1" id="KW-0472">Membrane</keyword>
<sequence>MANKLKNLILENNLDQFFFQSLGSIISLVFGLIILTSIIYMAGFLNATGVSTDLLPITFIDIIGALIKFSPDIIGDFMPIIIGYFFFEVSYFGYTKNTNSSEKKHTKFSKELWFFILSFFLVSIGFLLYYFTSNFSLLLIFLYYALFGLIIFLWAYLASNKNFINKYGSIMLHILFLFIFSIIYFIKGFTDGLDVNFYEKKPISIYTNKAWQPAYFIYQLDRGIILRVDNKVEFIANKLIGKIRYN</sequence>
<feature type="transmembrane region" description="Helical" evidence="1">
    <location>
        <begin position="169"/>
        <end position="186"/>
    </location>
</feature>
<dbReference type="EMBL" id="UGNV01000004">
    <property type="protein sequence ID" value="STX55672.1"/>
    <property type="molecule type" value="Genomic_DNA"/>
</dbReference>
<proteinExistence type="predicted"/>
<feature type="transmembrane region" description="Helical" evidence="1">
    <location>
        <begin position="73"/>
        <end position="92"/>
    </location>
</feature>
<dbReference type="Proteomes" id="UP000254968">
    <property type="component" value="Unassembled WGS sequence"/>
</dbReference>
<gene>
    <name evidence="2" type="ORF">NCTC13315_03043</name>
</gene>
<keyword evidence="1" id="KW-1133">Transmembrane helix</keyword>
<dbReference type="RefSeq" id="WP_131750115.1">
    <property type="nucleotide sequence ID" value="NZ_CAAAHO010000012.1"/>
</dbReference>
<dbReference type="AlphaFoldDB" id="A0A378JSM6"/>
<reference evidence="2 3" key="1">
    <citation type="submission" date="2018-06" db="EMBL/GenBank/DDBJ databases">
        <authorList>
            <consortium name="Pathogen Informatics"/>
            <person name="Doyle S."/>
        </authorList>
    </citation>
    <scope>NUCLEOTIDE SEQUENCE [LARGE SCALE GENOMIC DNA]</scope>
    <source>
        <strain evidence="2 3">NCTC13315</strain>
    </source>
</reference>
<accession>A0A378JSM6</accession>
<keyword evidence="3" id="KW-1185">Reference proteome</keyword>
<evidence type="ECO:0000313" key="3">
    <source>
        <dbReference type="Proteomes" id="UP000254968"/>
    </source>
</evidence>
<protein>
    <submittedName>
        <fullName evidence="2">Uncharacterized protein</fullName>
    </submittedName>
</protein>
<evidence type="ECO:0000256" key="1">
    <source>
        <dbReference type="SAM" id="Phobius"/>
    </source>
</evidence>
<feature type="transmembrane region" description="Helical" evidence="1">
    <location>
        <begin position="137"/>
        <end position="157"/>
    </location>
</feature>
<evidence type="ECO:0000313" key="2">
    <source>
        <dbReference type="EMBL" id="STX55672.1"/>
    </source>
</evidence>
<feature type="transmembrane region" description="Helical" evidence="1">
    <location>
        <begin position="112"/>
        <end position="131"/>
    </location>
</feature>